<feature type="transmembrane region" description="Helical" evidence="2">
    <location>
        <begin position="534"/>
        <end position="553"/>
    </location>
</feature>
<dbReference type="Proteomes" id="UP000276443">
    <property type="component" value="Unassembled WGS sequence"/>
</dbReference>
<feature type="compositionally biased region" description="Acidic residues" evidence="1">
    <location>
        <begin position="360"/>
        <end position="369"/>
    </location>
</feature>
<keyword evidence="3" id="KW-0732">Signal</keyword>
<evidence type="ECO:0000256" key="2">
    <source>
        <dbReference type="SAM" id="Phobius"/>
    </source>
</evidence>
<feature type="compositionally biased region" description="Acidic residues" evidence="1">
    <location>
        <begin position="472"/>
        <end position="524"/>
    </location>
</feature>
<dbReference type="Gene3D" id="2.60.40.10">
    <property type="entry name" value="Immunoglobulins"/>
    <property type="match status" value="1"/>
</dbReference>
<keyword evidence="2" id="KW-0472">Membrane</keyword>
<sequence>MRIGYKISITLVILATLFIFSMQVMATGGGSDWDKSSLVFDPGDIWYECEPNTLKATIANSGEDITEEIWKVHIYSQDGKVDGYEYIIDSDSKFNYDGTDLHLIEIPLEKDFKQGDYWLKFERPEGHPGGDSGGKSGTTYVNPDCDEQNPPELDFVGDINYYCDQEEATATVKNTGETVITGGGYMLERYEGNDEWAPYDVGGAINNLSPGDSKELTVNTSNLDEGQYRFVAYDDYNEGSTFYSQVFSVDRSVCEDLSLNGDGAFSCSDEELSITVTNTGKTTATDWEYIVKEKLDDESWEPISDVLSVEELEVGESTTLTYDTKGLEGVYKLEVYKHSIETYLESDEIVLDRSPCEKEPDPEEPEEPEEPKGELTYEGDGTYYCESDEIKITVKNTGEGTAEEWSYGLLKIEDGERTEALPGPYSIESLESGETYTITMEVSDLEDGVYQFTLFNYETGEFSSEVELDRSECEEEPEEPEEPKEEEPKEDEEKPEEPEEEQEEPKEEVESDQDEEEEEDEEDVLPQTGFNLPLWNYLLGGLVAASGVGVLVFRRPKFLTSDV</sequence>
<keyword evidence="2" id="KW-1133">Transmembrane helix</keyword>
<dbReference type="InterPro" id="IPR013783">
    <property type="entry name" value="Ig-like_fold"/>
</dbReference>
<evidence type="ECO:0000313" key="5">
    <source>
        <dbReference type="Proteomes" id="UP000276443"/>
    </source>
</evidence>
<keyword evidence="2" id="KW-0812">Transmembrane</keyword>
<dbReference type="EMBL" id="RKRF01000008">
    <property type="protein sequence ID" value="RPF54031.1"/>
    <property type="molecule type" value="Genomic_DNA"/>
</dbReference>
<evidence type="ECO:0000313" key="4">
    <source>
        <dbReference type="EMBL" id="RPF54031.1"/>
    </source>
</evidence>
<feature type="region of interest" description="Disordered" evidence="1">
    <location>
        <begin position="463"/>
        <end position="527"/>
    </location>
</feature>
<dbReference type="AlphaFoldDB" id="A0A3N5CB35"/>
<gene>
    <name evidence="4" type="ORF">EDC24_1219</name>
</gene>
<protein>
    <recommendedName>
        <fullName evidence="6">LPXTG-motif cell wall-anchored protein</fullName>
    </recommendedName>
</protein>
<feature type="chain" id="PRO_5018166638" description="LPXTG-motif cell wall-anchored protein" evidence="3">
    <location>
        <begin position="27"/>
        <end position="563"/>
    </location>
</feature>
<feature type="signal peptide" evidence="3">
    <location>
        <begin position="1"/>
        <end position="26"/>
    </location>
</feature>
<keyword evidence="5" id="KW-1185">Reference proteome</keyword>
<proteinExistence type="predicted"/>
<accession>A0A3N5CB35</accession>
<evidence type="ECO:0008006" key="6">
    <source>
        <dbReference type="Google" id="ProtNLM"/>
    </source>
</evidence>
<comment type="caution">
    <text evidence="4">The sequence shown here is derived from an EMBL/GenBank/DDBJ whole genome shotgun (WGS) entry which is preliminary data.</text>
</comment>
<dbReference type="RefSeq" id="WP_124220722.1">
    <property type="nucleotide sequence ID" value="NZ_RKRF01000008.1"/>
</dbReference>
<evidence type="ECO:0000256" key="1">
    <source>
        <dbReference type="SAM" id="MobiDB-lite"/>
    </source>
</evidence>
<evidence type="ECO:0000256" key="3">
    <source>
        <dbReference type="SAM" id="SignalP"/>
    </source>
</evidence>
<reference evidence="4 5" key="1">
    <citation type="submission" date="2018-11" db="EMBL/GenBank/DDBJ databases">
        <title>Genomic Encyclopedia of Type Strains, Phase IV (KMG-IV): sequencing the most valuable type-strain genomes for metagenomic binning, comparative biology and taxonomic classification.</title>
        <authorList>
            <person name="Goeker M."/>
        </authorList>
    </citation>
    <scope>NUCLEOTIDE SEQUENCE [LARGE SCALE GENOMIC DNA]</scope>
    <source>
        <strain evidence="4 5">DSM 18090</strain>
    </source>
</reference>
<name>A0A3N5CB35_9BACI</name>
<organism evidence="4 5">
    <name type="scientific">Aquisalibacillus elongatus</name>
    <dbReference type="NCBI Taxonomy" id="485577"/>
    <lineage>
        <taxon>Bacteria</taxon>
        <taxon>Bacillati</taxon>
        <taxon>Bacillota</taxon>
        <taxon>Bacilli</taxon>
        <taxon>Bacillales</taxon>
        <taxon>Bacillaceae</taxon>
        <taxon>Aquisalibacillus</taxon>
    </lineage>
</organism>
<feature type="region of interest" description="Disordered" evidence="1">
    <location>
        <begin position="352"/>
        <end position="378"/>
    </location>
</feature>